<evidence type="ECO:0008006" key="3">
    <source>
        <dbReference type="Google" id="ProtNLM"/>
    </source>
</evidence>
<name>A0A1Y6CY41_9BACT</name>
<proteinExistence type="predicted"/>
<evidence type="ECO:0000313" key="2">
    <source>
        <dbReference type="Proteomes" id="UP000192907"/>
    </source>
</evidence>
<dbReference type="Gene3D" id="3.90.550.10">
    <property type="entry name" value="Spore Coat Polysaccharide Biosynthesis Protein SpsA, Chain A"/>
    <property type="match status" value="1"/>
</dbReference>
<dbReference type="InterPro" id="IPR029044">
    <property type="entry name" value="Nucleotide-diphossugar_trans"/>
</dbReference>
<dbReference type="RefSeq" id="WP_132326149.1">
    <property type="nucleotide sequence ID" value="NZ_FWZT01000042.1"/>
</dbReference>
<dbReference type="Pfam" id="PF09837">
    <property type="entry name" value="DUF2064"/>
    <property type="match status" value="1"/>
</dbReference>
<dbReference type="AlphaFoldDB" id="A0A1Y6CY41"/>
<dbReference type="PANTHER" id="PTHR36529">
    <property type="entry name" value="SLL1095 PROTEIN"/>
    <property type="match status" value="1"/>
</dbReference>
<dbReference type="Proteomes" id="UP000192907">
    <property type="component" value="Unassembled WGS sequence"/>
</dbReference>
<dbReference type="EMBL" id="FWZT01000042">
    <property type="protein sequence ID" value="SMF82552.1"/>
    <property type="molecule type" value="Genomic_DNA"/>
</dbReference>
<dbReference type="SUPFAM" id="SSF53448">
    <property type="entry name" value="Nucleotide-diphospho-sugar transferases"/>
    <property type="match status" value="1"/>
</dbReference>
<keyword evidence="2" id="KW-1185">Reference proteome</keyword>
<protein>
    <recommendedName>
        <fullName evidence="3">Glycosyltransferase</fullName>
    </recommendedName>
</protein>
<accession>A0A1Y6CY41</accession>
<dbReference type="STRING" id="1513793.SAMN06296036_1429"/>
<reference evidence="2" key="1">
    <citation type="submission" date="2017-04" db="EMBL/GenBank/DDBJ databases">
        <authorList>
            <person name="Varghese N."/>
            <person name="Submissions S."/>
        </authorList>
    </citation>
    <scope>NUCLEOTIDE SEQUENCE [LARGE SCALE GENOMIC DNA]</scope>
    <source>
        <strain evidence="2">RKEM611</strain>
    </source>
</reference>
<organism evidence="1 2">
    <name type="scientific">Pseudobacteriovorax antillogorgiicola</name>
    <dbReference type="NCBI Taxonomy" id="1513793"/>
    <lineage>
        <taxon>Bacteria</taxon>
        <taxon>Pseudomonadati</taxon>
        <taxon>Bdellovibrionota</taxon>
        <taxon>Oligoflexia</taxon>
        <taxon>Oligoflexales</taxon>
        <taxon>Pseudobacteriovoracaceae</taxon>
        <taxon>Pseudobacteriovorax</taxon>
    </lineage>
</organism>
<dbReference type="OrthoDB" id="9798250at2"/>
<gene>
    <name evidence="1" type="ORF">SAMN06296036_1429</name>
</gene>
<sequence>MSKHTCGAAVFVKTIGNTPLKTRLAKGVGEAHAHDFYRLSCAAVQSVLEQSPGVKGYWSVAEGEVAFEHWAGLEAMGQGQGSLGERLDYVYQALLKNHRFAALLGADAPQICPEVFANALELARGGNFVMGPAEDGGFYLLLGSKPIPSDVWTRVPYSHPDTGQLLCAELQSIADVEMLEPLADVDEQEDLARLGAELRVLQEPLPSQVRLLQWLDDLSL</sequence>
<evidence type="ECO:0000313" key="1">
    <source>
        <dbReference type="EMBL" id="SMF82552.1"/>
    </source>
</evidence>
<dbReference type="InterPro" id="IPR018641">
    <property type="entry name" value="Trfase_1_rSAM/seldom-assoc"/>
</dbReference>
<dbReference type="PANTHER" id="PTHR36529:SF1">
    <property type="entry name" value="GLYCOSYLTRANSFERASE"/>
    <property type="match status" value="1"/>
</dbReference>